<feature type="domain" description="Glutamate--cysteine ligase" evidence="10">
    <location>
        <begin position="16"/>
        <end position="390"/>
    </location>
</feature>
<dbReference type="RefSeq" id="WP_171327688.1">
    <property type="nucleotide sequence ID" value="NZ_CAWPOP010000002.1"/>
</dbReference>
<dbReference type="Proteomes" id="UP000519158">
    <property type="component" value="Unassembled WGS sequence"/>
</dbReference>
<accession>A0A7Y4D3M7</accession>
<dbReference type="UniPathway" id="UPA00142">
    <property type="reaction ID" value="UER00209"/>
</dbReference>
<dbReference type="GO" id="GO:0005829">
    <property type="term" value="C:cytosol"/>
    <property type="evidence" value="ECO:0007669"/>
    <property type="project" value="TreeGrafter"/>
</dbReference>
<dbReference type="HAMAP" id="MF_00578">
    <property type="entry name" value="Glu_cys_ligase"/>
    <property type="match status" value="1"/>
</dbReference>
<evidence type="ECO:0000256" key="6">
    <source>
        <dbReference type="ARBA" id="ARBA00022840"/>
    </source>
</evidence>
<organism evidence="11 12">
    <name type="scientific">Vibrio splendidus</name>
    <dbReference type="NCBI Taxonomy" id="29497"/>
    <lineage>
        <taxon>Bacteria</taxon>
        <taxon>Pseudomonadati</taxon>
        <taxon>Pseudomonadota</taxon>
        <taxon>Gammaproteobacteria</taxon>
        <taxon>Vibrionales</taxon>
        <taxon>Vibrionaceae</taxon>
        <taxon>Vibrio</taxon>
    </lineage>
</organism>
<evidence type="ECO:0000256" key="7">
    <source>
        <dbReference type="ARBA" id="ARBA00048819"/>
    </source>
</evidence>
<dbReference type="EMBL" id="VTXL01000002">
    <property type="protein sequence ID" value="NOJ11940.1"/>
    <property type="molecule type" value="Genomic_DNA"/>
</dbReference>
<dbReference type="AlphaFoldDB" id="A0A7Y4D3M7"/>
<keyword evidence="3 8" id="KW-0436">Ligase</keyword>
<comment type="caution">
    <text evidence="11">The sequence shown here is derived from an EMBL/GenBank/DDBJ whole genome shotgun (WGS) entry which is preliminary data.</text>
</comment>
<name>A0A7Y4D3M7_VIBSP</name>
<gene>
    <name evidence="8 11" type="primary">gshA</name>
    <name evidence="11" type="ORF">F0234_04070</name>
</gene>
<proteinExistence type="inferred from homology"/>
<evidence type="ECO:0000313" key="11">
    <source>
        <dbReference type="EMBL" id="NOJ11940.1"/>
    </source>
</evidence>
<keyword evidence="4 8" id="KW-0317">Glutathione biosynthesis</keyword>
<keyword evidence="5 8" id="KW-0547">Nucleotide-binding</keyword>
<sequence length="543" mass="61407">MKNNQVLKIEANLASFLQNEQVHASLAGIRRGIERELIRTQATGGISDKTHPVELGSALTHPYITTDFAEAQLELVTPAMDDRTATFASLASLHHFVATRLPEGETLWGASMPPQLPNDEAESDGAIRIASYGTSNAGLLKKRYREGLANRYGKRMQLISGIHYNFSLPEAFWIALYDHQKSIDSSVAQMPLEAFVSERYFHMIRNVLRHGWLVPYLFGASPAVDNSYLQGKAHALEVFDDETCYLPWATSLRLSNLGYSSDEQSSYPISFNNRQQYLSDLHNALTRPSERYLHLDIDQQMNGSVLQLENELYGSVRPKIVNDTLRPLYAMCHYGVQYVELRSMDNNPYLPLGIAQEQSHFLDLFLVYSALAPSPNLTEEERAIVVQRQELVATQGRKPDLTLPTLEGEVSLETLGLDLLDAIQEIAALFDDAFSTDSYQTSIFSERMKLQNSDLTPSAKLLAQMKDQGLSHQGLMQRLSDEHLLVHLQHQVETEKIDNLTALVDESLSKQQQMERQPDISFDDFLKKQNQLQRDCKQQEMMV</sequence>
<comment type="pathway">
    <text evidence="1 8 9">Sulfur metabolism; glutathione biosynthesis; glutathione from L-cysteine and L-glutamate: step 1/2.</text>
</comment>
<dbReference type="InterPro" id="IPR006334">
    <property type="entry name" value="Glut_cys_ligase"/>
</dbReference>
<evidence type="ECO:0000256" key="5">
    <source>
        <dbReference type="ARBA" id="ARBA00022741"/>
    </source>
</evidence>
<protein>
    <recommendedName>
        <fullName evidence="8">Glutamate--cysteine ligase</fullName>
        <ecNumber evidence="8">6.3.2.2</ecNumber>
    </recommendedName>
    <alternativeName>
        <fullName evidence="8">Gamma-ECS</fullName>
        <shortName evidence="8">GCS</shortName>
    </alternativeName>
    <alternativeName>
        <fullName evidence="8">Gamma-glutamylcysteine synthetase</fullName>
    </alternativeName>
</protein>
<dbReference type="InterPro" id="IPR007370">
    <property type="entry name" value="Glu_cys_ligase"/>
</dbReference>
<evidence type="ECO:0000256" key="4">
    <source>
        <dbReference type="ARBA" id="ARBA00022684"/>
    </source>
</evidence>
<evidence type="ECO:0000256" key="1">
    <source>
        <dbReference type="ARBA" id="ARBA00005006"/>
    </source>
</evidence>
<evidence type="ECO:0000256" key="9">
    <source>
        <dbReference type="RuleBase" id="RU004391"/>
    </source>
</evidence>
<evidence type="ECO:0000256" key="8">
    <source>
        <dbReference type="HAMAP-Rule" id="MF_00578"/>
    </source>
</evidence>
<dbReference type="NCBIfam" id="TIGR01434">
    <property type="entry name" value="glu_cys_ligase"/>
    <property type="match status" value="1"/>
</dbReference>
<dbReference type="SUPFAM" id="SSF55931">
    <property type="entry name" value="Glutamine synthetase/guanido kinase"/>
    <property type="match status" value="1"/>
</dbReference>
<dbReference type="GO" id="GO:0005524">
    <property type="term" value="F:ATP binding"/>
    <property type="evidence" value="ECO:0007669"/>
    <property type="project" value="UniProtKB-KW"/>
</dbReference>
<evidence type="ECO:0000259" key="10">
    <source>
        <dbReference type="Pfam" id="PF04262"/>
    </source>
</evidence>
<comment type="similarity">
    <text evidence="2 8">Belongs to the glutamate--cysteine ligase type 1 family. Type 1 subfamily.</text>
</comment>
<dbReference type="GO" id="GO:0004357">
    <property type="term" value="F:glutamate-cysteine ligase activity"/>
    <property type="evidence" value="ECO:0007669"/>
    <property type="project" value="UniProtKB-UniRule"/>
</dbReference>
<reference evidence="11 12" key="1">
    <citation type="submission" date="2019-09" db="EMBL/GenBank/DDBJ databases">
        <title>Draft genome sequencing and comparative genomics of hatchery-associated Vibrios.</title>
        <authorList>
            <person name="Kehlet-Delgado H."/>
            <person name="Mueller R.S."/>
        </authorList>
    </citation>
    <scope>NUCLEOTIDE SEQUENCE [LARGE SCALE GENOMIC DNA]</scope>
    <source>
        <strain evidence="11 12">99-70-13A3</strain>
    </source>
</reference>
<dbReference type="PANTHER" id="PTHR38761">
    <property type="entry name" value="GLUTAMATE--CYSTEINE LIGASE"/>
    <property type="match status" value="1"/>
</dbReference>
<evidence type="ECO:0000256" key="2">
    <source>
        <dbReference type="ARBA" id="ARBA00008772"/>
    </source>
</evidence>
<dbReference type="Pfam" id="PF04262">
    <property type="entry name" value="Glu_cys_ligase"/>
    <property type="match status" value="1"/>
</dbReference>
<dbReference type="GO" id="GO:0046872">
    <property type="term" value="F:metal ion binding"/>
    <property type="evidence" value="ECO:0007669"/>
    <property type="project" value="TreeGrafter"/>
</dbReference>
<keyword evidence="6 8" id="KW-0067">ATP-binding</keyword>
<dbReference type="EC" id="6.3.2.2" evidence="8"/>
<comment type="catalytic activity">
    <reaction evidence="7 8 9">
        <text>L-cysteine + L-glutamate + ATP = gamma-L-glutamyl-L-cysteine + ADP + phosphate + H(+)</text>
        <dbReference type="Rhea" id="RHEA:13285"/>
        <dbReference type="ChEBI" id="CHEBI:15378"/>
        <dbReference type="ChEBI" id="CHEBI:29985"/>
        <dbReference type="ChEBI" id="CHEBI:30616"/>
        <dbReference type="ChEBI" id="CHEBI:35235"/>
        <dbReference type="ChEBI" id="CHEBI:43474"/>
        <dbReference type="ChEBI" id="CHEBI:58173"/>
        <dbReference type="ChEBI" id="CHEBI:456216"/>
        <dbReference type="EC" id="6.3.2.2"/>
    </reaction>
</comment>
<dbReference type="Gene3D" id="3.30.590.20">
    <property type="match status" value="1"/>
</dbReference>
<dbReference type="PANTHER" id="PTHR38761:SF1">
    <property type="entry name" value="GLUTAMATE--CYSTEINE LIGASE"/>
    <property type="match status" value="1"/>
</dbReference>
<dbReference type="GO" id="GO:0006750">
    <property type="term" value="P:glutathione biosynthetic process"/>
    <property type="evidence" value="ECO:0007669"/>
    <property type="project" value="UniProtKB-UniRule"/>
</dbReference>
<evidence type="ECO:0000256" key="3">
    <source>
        <dbReference type="ARBA" id="ARBA00022598"/>
    </source>
</evidence>
<dbReference type="InterPro" id="IPR014746">
    <property type="entry name" value="Gln_synth/guanido_kin_cat_dom"/>
</dbReference>
<evidence type="ECO:0000313" key="12">
    <source>
        <dbReference type="Proteomes" id="UP000519158"/>
    </source>
</evidence>